<dbReference type="Gene3D" id="3.30.70.270">
    <property type="match status" value="1"/>
</dbReference>
<dbReference type="InterPro" id="IPR043128">
    <property type="entry name" value="Rev_trsase/Diguanyl_cyclase"/>
</dbReference>
<dbReference type="InterPro" id="IPR029787">
    <property type="entry name" value="Nucleotide_cyclase"/>
</dbReference>
<sequence length="324" mass="37420">MNNRLNHAPCGFLSFNHEGTIVEVNQTFLQWLGYEQANVLNKHIETLLSIPNKLIFHSYFYPNINLHKHVEELFISLKHQDGRSIPCLMNAKLSIANGIEQIDCIFMQMKKRIDYEQELRLAKKQIETAYFEKEQALAKLEQLHIAIEQKQEELLQMNASLVELSMTDKLTGLKNRRFFQERLAEQFQLFNTHAQLFSLCILDIDYFKKVNDVFGHQIGDDVLVQLAQLLQQHVRLQDIPIRYGGEEFIVILPNTNIAEAKALAEHFRQAVEIAQWPTGQTLTISIGVATVMTTDDENTLLKNADDALYTSKEHGRNRVTHYQG</sequence>
<dbReference type="Pfam" id="PF00989">
    <property type="entry name" value="PAS"/>
    <property type="match status" value="1"/>
</dbReference>
<gene>
    <name evidence="4" type="ORF">LYSBPC_14750</name>
</gene>
<evidence type="ECO:0000256" key="1">
    <source>
        <dbReference type="SAM" id="Coils"/>
    </source>
</evidence>
<dbReference type="PANTHER" id="PTHR45138">
    <property type="entry name" value="REGULATORY COMPONENTS OF SENSORY TRANSDUCTION SYSTEM"/>
    <property type="match status" value="1"/>
</dbReference>
<dbReference type="NCBIfam" id="TIGR00254">
    <property type="entry name" value="GGDEF"/>
    <property type="match status" value="1"/>
</dbReference>
<organism evidence="4 5">
    <name type="scientific">Lysinibacillus piscis</name>
    <dbReference type="NCBI Taxonomy" id="2518931"/>
    <lineage>
        <taxon>Bacteria</taxon>
        <taxon>Bacillati</taxon>
        <taxon>Bacillota</taxon>
        <taxon>Bacilli</taxon>
        <taxon>Bacillales</taxon>
        <taxon>Bacillaceae</taxon>
        <taxon>Lysinibacillus</taxon>
    </lineage>
</organism>
<dbReference type="SUPFAM" id="SSF55785">
    <property type="entry name" value="PYP-like sensor domain (PAS domain)"/>
    <property type="match status" value="1"/>
</dbReference>
<accession>A0ABQ5NJ11</accession>
<evidence type="ECO:0008006" key="6">
    <source>
        <dbReference type="Google" id="ProtNLM"/>
    </source>
</evidence>
<dbReference type="EMBL" id="BRZA01000002">
    <property type="protein sequence ID" value="GLC88348.1"/>
    <property type="molecule type" value="Genomic_DNA"/>
</dbReference>
<proteinExistence type="predicted"/>
<dbReference type="InterPro" id="IPR035965">
    <property type="entry name" value="PAS-like_dom_sf"/>
</dbReference>
<dbReference type="InterPro" id="IPR013767">
    <property type="entry name" value="PAS_fold"/>
</dbReference>
<dbReference type="CDD" id="cd00130">
    <property type="entry name" value="PAS"/>
    <property type="match status" value="1"/>
</dbReference>
<comment type="caution">
    <text evidence="4">The sequence shown here is derived from an EMBL/GenBank/DDBJ whole genome shotgun (WGS) entry which is preliminary data.</text>
</comment>
<evidence type="ECO:0000313" key="4">
    <source>
        <dbReference type="EMBL" id="GLC88348.1"/>
    </source>
</evidence>
<dbReference type="RefSeq" id="WP_264988114.1">
    <property type="nucleotide sequence ID" value="NZ_BRZA01000002.1"/>
</dbReference>
<evidence type="ECO:0000259" key="2">
    <source>
        <dbReference type="PROSITE" id="PS50112"/>
    </source>
</evidence>
<reference evidence="4" key="1">
    <citation type="submission" date="2022-08" db="EMBL/GenBank/DDBJ databases">
        <title>Draft genome sequence of Lysinibacillus sp. strain KH24.</title>
        <authorList>
            <person name="Kanbe H."/>
            <person name="Itoh H."/>
        </authorList>
    </citation>
    <scope>NUCLEOTIDE SEQUENCE</scope>
    <source>
        <strain evidence="4">KH24</strain>
    </source>
</reference>
<dbReference type="Pfam" id="PF00990">
    <property type="entry name" value="GGDEF"/>
    <property type="match status" value="1"/>
</dbReference>
<feature type="domain" description="PAS" evidence="2">
    <location>
        <begin position="1"/>
        <end position="63"/>
    </location>
</feature>
<dbReference type="NCBIfam" id="TIGR00229">
    <property type="entry name" value="sensory_box"/>
    <property type="match status" value="1"/>
</dbReference>
<dbReference type="InterPro" id="IPR050469">
    <property type="entry name" value="Diguanylate_Cyclase"/>
</dbReference>
<dbReference type="SMART" id="SM00267">
    <property type="entry name" value="GGDEF"/>
    <property type="match status" value="1"/>
</dbReference>
<dbReference type="SUPFAM" id="SSF55073">
    <property type="entry name" value="Nucleotide cyclase"/>
    <property type="match status" value="1"/>
</dbReference>
<dbReference type="CDD" id="cd01949">
    <property type="entry name" value="GGDEF"/>
    <property type="match status" value="1"/>
</dbReference>
<evidence type="ECO:0000313" key="5">
    <source>
        <dbReference type="Proteomes" id="UP001065593"/>
    </source>
</evidence>
<keyword evidence="5" id="KW-1185">Reference proteome</keyword>
<dbReference type="PANTHER" id="PTHR45138:SF9">
    <property type="entry name" value="DIGUANYLATE CYCLASE DGCM-RELATED"/>
    <property type="match status" value="1"/>
</dbReference>
<evidence type="ECO:0000259" key="3">
    <source>
        <dbReference type="PROSITE" id="PS50887"/>
    </source>
</evidence>
<feature type="domain" description="GGDEF" evidence="3">
    <location>
        <begin position="195"/>
        <end position="324"/>
    </location>
</feature>
<dbReference type="Gene3D" id="3.30.450.20">
    <property type="entry name" value="PAS domain"/>
    <property type="match status" value="1"/>
</dbReference>
<dbReference type="PROSITE" id="PS50887">
    <property type="entry name" value="GGDEF"/>
    <property type="match status" value="1"/>
</dbReference>
<dbReference type="Proteomes" id="UP001065593">
    <property type="component" value="Unassembled WGS sequence"/>
</dbReference>
<dbReference type="InterPro" id="IPR000014">
    <property type="entry name" value="PAS"/>
</dbReference>
<dbReference type="InterPro" id="IPR000160">
    <property type="entry name" value="GGDEF_dom"/>
</dbReference>
<keyword evidence="1" id="KW-0175">Coiled coil</keyword>
<dbReference type="PROSITE" id="PS50112">
    <property type="entry name" value="PAS"/>
    <property type="match status" value="1"/>
</dbReference>
<protein>
    <recommendedName>
        <fullName evidence="6">Diguanylate cyclase</fullName>
    </recommendedName>
</protein>
<name>A0ABQ5NJ11_9BACI</name>
<feature type="coiled-coil region" evidence="1">
    <location>
        <begin position="123"/>
        <end position="167"/>
    </location>
</feature>